<gene>
    <name evidence="2" type="ORF">MM415A01997_0022</name>
    <name evidence="1" type="ORF">MM415B00308_0004</name>
</gene>
<organism evidence="1">
    <name type="scientific">viral metagenome</name>
    <dbReference type="NCBI Taxonomy" id="1070528"/>
    <lineage>
        <taxon>unclassified sequences</taxon>
        <taxon>metagenomes</taxon>
        <taxon>organismal metagenomes</taxon>
    </lineage>
</organism>
<sequence length="106" mass="12576">MKPRIEVRYYPGHYEPPHCMSLEIDKYILREVQQKIDYPKRDANVWVKMICTHTNVIKRVEYDRAKLTEVILSSVKMMLGEILSGEDTIQGYKKEALRGEEKMKDE</sequence>
<evidence type="ECO:0000313" key="1">
    <source>
        <dbReference type="EMBL" id="QJA67026.1"/>
    </source>
</evidence>
<dbReference type="EMBL" id="MT142100">
    <property type="protein sequence ID" value="QJA74478.1"/>
    <property type="molecule type" value="Genomic_DNA"/>
</dbReference>
<dbReference type="AlphaFoldDB" id="A0A6M3JB33"/>
<protein>
    <submittedName>
        <fullName evidence="1">Uncharacterized protein</fullName>
    </submittedName>
</protein>
<proteinExistence type="predicted"/>
<accession>A0A6M3JB33</accession>
<evidence type="ECO:0000313" key="2">
    <source>
        <dbReference type="EMBL" id="QJA74478.1"/>
    </source>
</evidence>
<reference evidence="1" key="1">
    <citation type="submission" date="2020-03" db="EMBL/GenBank/DDBJ databases">
        <title>The deep terrestrial virosphere.</title>
        <authorList>
            <person name="Holmfeldt K."/>
            <person name="Nilsson E."/>
            <person name="Simone D."/>
            <person name="Lopez-Fernandez M."/>
            <person name="Wu X."/>
            <person name="de Brujin I."/>
            <person name="Lundin D."/>
            <person name="Andersson A."/>
            <person name="Bertilsson S."/>
            <person name="Dopson M."/>
        </authorList>
    </citation>
    <scope>NUCLEOTIDE SEQUENCE</scope>
    <source>
        <strain evidence="2">MM415A01997</strain>
        <strain evidence="1">MM415B00308</strain>
    </source>
</reference>
<dbReference type="EMBL" id="MT141565">
    <property type="protein sequence ID" value="QJA67026.1"/>
    <property type="molecule type" value="Genomic_DNA"/>
</dbReference>
<name>A0A6M3JB33_9ZZZZ</name>